<evidence type="ECO:0000256" key="2">
    <source>
        <dbReference type="ARBA" id="ARBA00022525"/>
    </source>
</evidence>
<dbReference type="Gene3D" id="2.60.40.4300">
    <property type="match status" value="4"/>
</dbReference>
<dbReference type="Pfam" id="PF17965">
    <property type="entry name" value="MucBP_2"/>
    <property type="match status" value="4"/>
</dbReference>
<evidence type="ECO:0000313" key="9">
    <source>
        <dbReference type="Proteomes" id="UP001214131"/>
    </source>
</evidence>
<protein>
    <submittedName>
        <fullName evidence="8">LPXTG cell wall anchor domain-containing protein</fullName>
    </submittedName>
</protein>
<dbReference type="EMBL" id="CP118739">
    <property type="protein sequence ID" value="WEA57264.1"/>
    <property type="molecule type" value="Genomic_DNA"/>
</dbReference>
<keyword evidence="6" id="KW-0812">Transmembrane</keyword>
<keyword evidence="4" id="KW-0572">Peptidoglycan-anchor</keyword>
<dbReference type="InterPro" id="IPR041495">
    <property type="entry name" value="Mub_B2"/>
</dbReference>
<evidence type="ECO:0000256" key="3">
    <source>
        <dbReference type="ARBA" id="ARBA00022729"/>
    </source>
</evidence>
<feature type="transmembrane region" description="Helical" evidence="6">
    <location>
        <begin position="1224"/>
        <end position="1242"/>
    </location>
</feature>
<keyword evidence="6" id="KW-1133">Transmembrane helix</keyword>
<feature type="region of interest" description="Disordered" evidence="5">
    <location>
        <begin position="1158"/>
        <end position="1178"/>
    </location>
</feature>
<keyword evidence="1" id="KW-0134">Cell wall</keyword>
<dbReference type="PROSITE" id="PS50847">
    <property type="entry name" value="GRAM_POS_ANCHORING"/>
    <property type="match status" value="1"/>
</dbReference>
<name>A0ABD7X701_PEDPE</name>
<evidence type="ECO:0000313" key="8">
    <source>
        <dbReference type="EMBL" id="WEA57264.1"/>
    </source>
</evidence>
<dbReference type="InterPro" id="IPR019931">
    <property type="entry name" value="LPXTG_anchor"/>
</dbReference>
<dbReference type="AlphaFoldDB" id="A0ABD7X701"/>
<proteinExistence type="predicted"/>
<keyword evidence="6" id="KW-0472">Membrane</keyword>
<dbReference type="Gene3D" id="3.10.20.470">
    <property type="match status" value="4"/>
</dbReference>
<dbReference type="RefSeq" id="WP_275000569.1">
    <property type="nucleotide sequence ID" value="NZ_CP118739.1"/>
</dbReference>
<dbReference type="InterPro" id="IPR013320">
    <property type="entry name" value="ConA-like_dom_sf"/>
</dbReference>
<dbReference type="Proteomes" id="UP001214131">
    <property type="component" value="Chromosome"/>
</dbReference>
<keyword evidence="2" id="KW-0964">Secreted</keyword>
<organism evidence="8 9">
    <name type="scientific">Pediococcus pentosaceus</name>
    <dbReference type="NCBI Taxonomy" id="1255"/>
    <lineage>
        <taxon>Bacteria</taxon>
        <taxon>Bacillati</taxon>
        <taxon>Bacillota</taxon>
        <taxon>Bacilli</taxon>
        <taxon>Lactobacillales</taxon>
        <taxon>Lactobacillaceae</taxon>
        <taxon>Pediococcus</taxon>
    </lineage>
</organism>
<gene>
    <name evidence="8" type="ORF">PWB86_08765</name>
</gene>
<dbReference type="SUPFAM" id="SSF49899">
    <property type="entry name" value="Concanavalin A-like lectins/glucanases"/>
    <property type="match status" value="1"/>
</dbReference>
<feature type="domain" description="Gram-positive cocci surface proteins LPxTG" evidence="7">
    <location>
        <begin position="1213"/>
        <end position="1245"/>
    </location>
</feature>
<sequence length="1245" mass="143086">MTAKFGKTFNKKKYCPRLEPKRILTLINLAMLGLGISYLQHADAAQASEIGKVNTYKNADFLKTNQLLELTKNGKTTKEVGVDVKTETHSQASKSNDTNKRADSNQASRLLKKNQNRIVDPKTIKDGWSLKNTKVKNRALITPKKSHENQGTIKNTNFINSEIKVKPNDKTDLQDNVYVNKDNFKDYFNQNGSAKGNYNPITGEQKLTTGSWQSGNITFKGGIDLRHNFRINGAINLGKETKVRNVFRVLKGIADGIGIVFYKGTRNQIGGSGGNLGIYGVTNAFGWKADTWYNVGRSFKFGNTTRRLQGEADDAFPDPYGAMVTTNKNGQGTIDKDSVRPLPKIIEDNKYHAIKMIYTARTKEFKVILSTPTGDVIFKKKFDYDAKDPVYYFTIASSTGVLPTKQFFKIDSMEYTSIQKAFIKYIDDNTGTNMRVRVLTGQGGKTMKYSTRADIQDYLKQGYQLVSDNFVTGTTFDTDDRTDQIYEVHFKHGIESDFEKRNVKETVHYRYDNGQLARPIYQNVLNFERKVETDQVTKQRNYKNWQAVDGTSFKRVVSPYIKGYTAVPKLIDEITNINENHKNIEKIVVYKANDEKAQVKYFDDTTGRKLGEQFLHGAYGSRDVYRTANTIQRYKQMGYELVSDNYPKNGANYSQDKLVRVYEIHLKHKIIEQSEKSTVKEVIHYLYDNGHLAKPVYESVLNFSRMVGIDQVTGKKYYGIWQATEGTSFKKVVSPKIEGYTALPKVVVAVDNINVNHANIEKTVVYKANDEKARVKYFDDTTGRKLSEQFLHGAYGSRDVYRTANTIQHYKQMGYELVSDDYPKNGANYSQDKLVRVYEIHLKHKIIKQLEKSTVKEVIHYLYDNGQPAGPIYENELDFKRIIKFDQVTKQKRYGNWQAIDGTYFKKVDSPKIIGYTPTLEAIETINNIDGSHKDIEETVVYKINDEKAQVTYYDDTTRKKLSEKELNGAYRTRDSYRTVDAINQYKWAGYELVSDDYPQNGVFYDQDKLIKMYEVHLKHGEKMDFEQRAVKEVIYYQYDDGQLAEPTYKNKLSFRRIVKIDQVTGQKYYGVWQAVDGTNFRSVVSPIIEGYTPIPEIVRAINNINSYHQDVEKTVVYQANKQNEVVGGNSPKKFKQIKIILVRVIHPNRGVRINTEKSHTKKISLKPHHDRQKVESTHKTKFKLNTLIKSGDEIKKQNPVCQKRVIKKYQKLPQTGEKKSNKFVYFLLVPLLILSTIITILKRK</sequence>
<keyword evidence="3" id="KW-0732">Signal</keyword>
<evidence type="ECO:0000256" key="6">
    <source>
        <dbReference type="SAM" id="Phobius"/>
    </source>
</evidence>
<evidence type="ECO:0000259" key="7">
    <source>
        <dbReference type="PROSITE" id="PS50847"/>
    </source>
</evidence>
<dbReference type="Pfam" id="PF18483">
    <property type="entry name" value="Lectin_L-type_dom"/>
    <property type="match status" value="1"/>
</dbReference>
<evidence type="ECO:0000256" key="4">
    <source>
        <dbReference type="ARBA" id="ARBA00023088"/>
    </source>
</evidence>
<reference evidence="8 9" key="1">
    <citation type="submission" date="2023-02" db="EMBL/GenBank/DDBJ databases">
        <title>Comparative genomics and fermentation flavor characterization of five lactic acid bacteria reveal flavor biosynthesis metabolic pathways in fermented muskmelon puree.</title>
        <authorList>
            <person name="Yuan L."/>
            <person name="Li M."/>
            <person name="Xu X."/>
            <person name="Lao F."/>
            <person name="Wu J."/>
        </authorList>
    </citation>
    <scope>NUCLEOTIDE SEQUENCE [LARGE SCALE GENOMIC DNA]</scope>
    <source>
        <strain evidence="8 9">Ca-4</strain>
    </source>
</reference>
<dbReference type="InterPro" id="IPR041558">
    <property type="entry name" value="MucBP_2"/>
</dbReference>
<feature type="region of interest" description="Disordered" evidence="5">
    <location>
        <begin position="87"/>
        <end position="115"/>
    </location>
</feature>
<feature type="compositionally biased region" description="Basic residues" evidence="5">
    <location>
        <begin position="1160"/>
        <end position="1172"/>
    </location>
</feature>
<dbReference type="Pfam" id="PF17966">
    <property type="entry name" value="Muc_B2"/>
    <property type="match status" value="4"/>
</dbReference>
<evidence type="ECO:0000256" key="5">
    <source>
        <dbReference type="SAM" id="MobiDB-lite"/>
    </source>
</evidence>
<evidence type="ECO:0000256" key="1">
    <source>
        <dbReference type="ARBA" id="ARBA00022512"/>
    </source>
</evidence>
<dbReference type="Gene3D" id="2.60.120.200">
    <property type="match status" value="1"/>
</dbReference>
<dbReference type="NCBIfam" id="TIGR01167">
    <property type="entry name" value="LPXTG_anchor"/>
    <property type="match status" value="1"/>
</dbReference>
<accession>A0ABD7X701</accession>